<evidence type="ECO:0000259" key="2">
    <source>
        <dbReference type="Pfam" id="PF10252"/>
    </source>
</evidence>
<accession>A0A177WSC8</accession>
<evidence type="ECO:0000313" key="4">
    <source>
        <dbReference type="Proteomes" id="UP000077115"/>
    </source>
</evidence>
<dbReference type="Pfam" id="PF10252">
    <property type="entry name" value="PP28"/>
    <property type="match status" value="1"/>
</dbReference>
<reference evidence="3 4" key="2">
    <citation type="submission" date="2016-05" db="EMBL/GenBank/DDBJ databases">
        <title>Lineage-specific infection strategies underlie the spectrum of fungal disease in amphibians.</title>
        <authorList>
            <person name="Cuomo C.A."/>
            <person name="Farrer R.A."/>
            <person name="James T."/>
            <person name="Longcore J."/>
            <person name="Birren B."/>
        </authorList>
    </citation>
    <scope>NUCLEOTIDE SEQUENCE [LARGE SCALE GENOMIC DNA]</scope>
    <source>
        <strain evidence="3 4">JEL423</strain>
    </source>
</reference>
<reference evidence="3 4" key="1">
    <citation type="submission" date="2006-10" db="EMBL/GenBank/DDBJ databases">
        <title>The Genome Sequence of Batrachochytrium dendrobatidis JEL423.</title>
        <authorList>
            <consortium name="The Broad Institute Genome Sequencing Platform"/>
            <person name="Birren B."/>
            <person name="Lander E."/>
            <person name="Galagan J."/>
            <person name="Cuomo C."/>
            <person name="Devon K."/>
            <person name="Jaffe D."/>
            <person name="Butler J."/>
            <person name="Alvarez P."/>
            <person name="Gnerre S."/>
            <person name="Grabherr M."/>
            <person name="Kleber M."/>
            <person name="Mauceli E."/>
            <person name="Brockman W."/>
            <person name="Young S."/>
            <person name="LaButti K."/>
            <person name="Sykes S."/>
            <person name="DeCaprio D."/>
            <person name="Crawford M."/>
            <person name="Koehrsen M."/>
            <person name="Engels R."/>
            <person name="Montgomery P."/>
            <person name="Pearson M."/>
            <person name="Howarth C."/>
            <person name="Larson L."/>
            <person name="White J."/>
            <person name="O'Leary S."/>
            <person name="Kodira C."/>
            <person name="Zeng Q."/>
            <person name="Yandava C."/>
            <person name="Alvarado L."/>
            <person name="Longcore J."/>
            <person name="James T."/>
        </authorList>
    </citation>
    <scope>NUCLEOTIDE SEQUENCE [LARGE SCALE GENOMIC DNA]</scope>
    <source>
        <strain evidence="3 4">JEL423</strain>
    </source>
</reference>
<organism evidence="3 4">
    <name type="scientific">Batrachochytrium dendrobatidis (strain JEL423)</name>
    <dbReference type="NCBI Taxonomy" id="403673"/>
    <lineage>
        <taxon>Eukaryota</taxon>
        <taxon>Fungi</taxon>
        <taxon>Fungi incertae sedis</taxon>
        <taxon>Chytridiomycota</taxon>
        <taxon>Chytridiomycota incertae sedis</taxon>
        <taxon>Chytridiomycetes</taxon>
        <taxon>Rhizophydiales</taxon>
        <taxon>Rhizophydiales incertae sedis</taxon>
        <taxon>Batrachochytrium</taxon>
    </lineage>
</organism>
<protein>
    <recommendedName>
        <fullName evidence="2">Casein kinase substrate phosphoprotein PP28 domain-containing protein</fullName>
    </recommendedName>
</protein>
<evidence type="ECO:0000256" key="1">
    <source>
        <dbReference type="SAM" id="MobiDB-lite"/>
    </source>
</evidence>
<dbReference type="InterPro" id="IPR019380">
    <property type="entry name" value="Casein_kinase_sb_PP28"/>
</dbReference>
<dbReference type="EMBL" id="DS022309">
    <property type="protein sequence ID" value="OAJ43019.1"/>
    <property type="molecule type" value="Genomic_DNA"/>
</dbReference>
<proteinExistence type="predicted"/>
<feature type="compositionally biased region" description="Basic and acidic residues" evidence="1">
    <location>
        <begin position="178"/>
        <end position="192"/>
    </location>
</feature>
<dbReference type="OrthoDB" id="21120at2759"/>
<dbReference type="InterPro" id="IPR039876">
    <property type="entry name" value="HAP28"/>
</dbReference>
<gene>
    <name evidence="3" type="ORF">BDEG_26402</name>
</gene>
<feature type="compositionally biased region" description="Acidic residues" evidence="1">
    <location>
        <begin position="116"/>
        <end position="125"/>
    </location>
</feature>
<dbReference type="eggNOG" id="KOG3375">
    <property type="taxonomic scope" value="Eukaryota"/>
</dbReference>
<feature type="compositionally biased region" description="Basic and acidic residues" evidence="1">
    <location>
        <begin position="131"/>
        <end position="140"/>
    </location>
</feature>
<feature type="region of interest" description="Disordered" evidence="1">
    <location>
        <begin position="1"/>
        <end position="140"/>
    </location>
</feature>
<feature type="compositionally biased region" description="Low complexity" evidence="1">
    <location>
        <begin position="195"/>
        <end position="207"/>
    </location>
</feature>
<feature type="domain" description="Casein kinase substrate phosphoprotein PP28" evidence="2">
    <location>
        <begin position="92"/>
        <end position="184"/>
    </location>
</feature>
<feature type="region of interest" description="Disordered" evidence="1">
    <location>
        <begin position="178"/>
        <end position="207"/>
    </location>
</feature>
<sequence>MVVGGRGKKLNKVKRGGGKSFSAGRGEDVGDSMWNKPRDMPSSDSESSSGDEDSDDNAASSQPEGLFARPIKPLVIGGNDDSEPPPPMEIANPNRSGGARPSKKTTAAKPSAKLDESEESEDEPEQAPTLSRRERETIEKERAKAHYFKLQQEGKTDQARADLARLALIRKQRELAAQKRGEATATTKKEESLNAGKALLTKTLGKK</sequence>
<evidence type="ECO:0000313" key="3">
    <source>
        <dbReference type="EMBL" id="OAJ43019.1"/>
    </source>
</evidence>
<dbReference type="Proteomes" id="UP000077115">
    <property type="component" value="Unassembled WGS sequence"/>
</dbReference>
<dbReference type="PANTHER" id="PTHR22055">
    <property type="entry name" value="28 KDA HEAT- AND ACID-STABLE PHOSPHOPROTEIN PDGF-ASSOCIATED PROTEIN"/>
    <property type="match status" value="1"/>
</dbReference>
<dbReference type="VEuPathDB" id="FungiDB:BDEG_26402"/>
<name>A0A177WSC8_BATDL</name>
<dbReference type="AlphaFoldDB" id="A0A177WSC8"/>
<feature type="compositionally biased region" description="Basic residues" evidence="1">
    <location>
        <begin position="1"/>
        <end position="17"/>
    </location>
</feature>